<evidence type="ECO:0000313" key="2">
    <source>
        <dbReference type="EMBL" id="KAF9523285.1"/>
    </source>
</evidence>
<comment type="caution">
    <text evidence="2">The sequence shown here is derived from an EMBL/GenBank/DDBJ whole genome shotgun (WGS) entry which is preliminary data.</text>
</comment>
<keyword evidence="3" id="KW-1185">Reference proteome</keyword>
<sequence>MSKDSSFATLPPELLNDIIKQLPLNDRRTACLLSQAIRKLTLKSIFENVQCDGYDISSKLGRFNEVGKDAKEVVKTLLIKSRSTSKPEPESGRVTIFELLSSLPNLQNLTFDQYFGQVIQPVELANFFDCIRHAPLQELHVILEGYNPVAGPIPVGISGLTSLTVNWQYDDKVGESGSRLAYLYSILGPSLPTLVELKLVNDPNGVQPDLELQRLKAAGGTLKSFEYELQSLDETILNIIPELFPHLTCLKLKWKHTSEYYTHSLLWKESYITSLAKNVNLVELQLSCDFEVNADDTVRADEDIAWFVRCYERRLKATQQLAPALSNLKNCDWLQLRIGRSVISRMIHPFVVEERNTQTPEVKTRVVRGVKQWWMGRNHEDWVGEEGAIVKCRLEDLRGDILGENDPDEE</sequence>
<gene>
    <name evidence="2" type="ORF">CPB83DRAFT_799556</name>
</gene>
<dbReference type="InterPro" id="IPR001810">
    <property type="entry name" value="F-box_dom"/>
</dbReference>
<dbReference type="Pfam" id="PF00646">
    <property type="entry name" value="F-box"/>
    <property type="match status" value="1"/>
</dbReference>
<reference evidence="2" key="1">
    <citation type="submission" date="2020-11" db="EMBL/GenBank/DDBJ databases">
        <authorList>
            <consortium name="DOE Joint Genome Institute"/>
            <person name="Ahrendt S."/>
            <person name="Riley R."/>
            <person name="Andreopoulos W."/>
            <person name="Labutti K."/>
            <person name="Pangilinan J."/>
            <person name="Ruiz-Duenas F.J."/>
            <person name="Barrasa J.M."/>
            <person name="Sanchez-Garcia M."/>
            <person name="Camarero S."/>
            <person name="Miyauchi S."/>
            <person name="Serrano A."/>
            <person name="Linde D."/>
            <person name="Babiker R."/>
            <person name="Drula E."/>
            <person name="Ayuso-Fernandez I."/>
            <person name="Pacheco R."/>
            <person name="Padilla G."/>
            <person name="Ferreira P."/>
            <person name="Barriuso J."/>
            <person name="Kellner H."/>
            <person name="Castanera R."/>
            <person name="Alfaro M."/>
            <person name="Ramirez L."/>
            <person name="Pisabarro A.G."/>
            <person name="Kuo A."/>
            <person name="Tritt A."/>
            <person name="Lipzen A."/>
            <person name="He G."/>
            <person name="Yan M."/>
            <person name="Ng V."/>
            <person name="Cullen D."/>
            <person name="Martin F."/>
            <person name="Rosso M.-N."/>
            <person name="Henrissat B."/>
            <person name="Hibbett D."/>
            <person name="Martinez A.T."/>
            <person name="Grigoriev I.V."/>
        </authorList>
    </citation>
    <scope>NUCLEOTIDE SEQUENCE</scope>
    <source>
        <strain evidence="2">CBS 506.95</strain>
    </source>
</reference>
<name>A0A9P6E6B2_9AGAR</name>
<feature type="domain" description="F-box" evidence="1">
    <location>
        <begin position="4"/>
        <end position="49"/>
    </location>
</feature>
<organism evidence="2 3">
    <name type="scientific">Crepidotus variabilis</name>
    <dbReference type="NCBI Taxonomy" id="179855"/>
    <lineage>
        <taxon>Eukaryota</taxon>
        <taxon>Fungi</taxon>
        <taxon>Dikarya</taxon>
        <taxon>Basidiomycota</taxon>
        <taxon>Agaricomycotina</taxon>
        <taxon>Agaricomycetes</taxon>
        <taxon>Agaricomycetidae</taxon>
        <taxon>Agaricales</taxon>
        <taxon>Agaricineae</taxon>
        <taxon>Crepidotaceae</taxon>
        <taxon>Crepidotus</taxon>
    </lineage>
</organism>
<protein>
    <recommendedName>
        <fullName evidence="1">F-box domain-containing protein</fullName>
    </recommendedName>
</protein>
<dbReference type="Proteomes" id="UP000807306">
    <property type="component" value="Unassembled WGS sequence"/>
</dbReference>
<proteinExistence type="predicted"/>
<evidence type="ECO:0000259" key="1">
    <source>
        <dbReference type="PROSITE" id="PS50181"/>
    </source>
</evidence>
<dbReference type="OrthoDB" id="3025297at2759"/>
<dbReference type="AlphaFoldDB" id="A0A9P6E6B2"/>
<dbReference type="PROSITE" id="PS50181">
    <property type="entry name" value="FBOX"/>
    <property type="match status" value="1"/>
</dbReference>
<dbReference type="EMBL" id="MU157921">
    <property type="protein sequence ID" value="KAF9523285.1"/>
    <property type="molecule type" value="Genomic_DNA"/>
</dbReference>
<accession>A0A9P6E6B2</accession>
<evidence type="ECO:0000313" key="3">
    <source>
        <dbReference type="Proteomes" id="UP000807306"/>
    </source>
</evidence>